<evidence type="ECO:0000313" key="2">
    <source>
        <dbReference type="Proteomes" id="UP001222087"/>
    </source>
</evidence>
<keyword evidence="2" id="KW-1185">Reference proteome</keyword>
<evidence type="ECO:0000313" key="1">
    <source>
        <dbReference type="EMBL" id="WED42429.1"/>
    </source>
</evidence>
<dbReference type="RefSeq" id="WP_275088252.1">
    <property type="nucleotide sequence ID" value="NZ_CP119078.1"/>
</dbReference>
<name>A0ABY8ARN7_9GAMM</name>
<sequence>MDEKRILMAEQKIYNAIDRFSHQVSHLRDDHIADLSSSSKLELYNAAQQLLELTKDMIVDFLKDPLNIKNQKTFKELNEQLVTQALTGEVARESTTLKTFVNCIKTLDDVVIGLVASDKNRLFSTDTPVIAELKELRDKLAKEDLLAPRPDAPTA</sequence>
<reference evidence="1 2" key="1">
    <citation type="submission" date="2023-02" db="EMBL/GenBank/DDBJ databases">
        <title>Genome Sequence of L. cardiaca H63T.</title>
        <authorList>
            <person name="Lopez A.E."/>
            <person name="Cianciotto N.P."/>
        </authorList>
    </citation>
    <scope>NUCLEOTIDE SEQUENCE [LARGE SCALE GENOMIC DNA]</scope>
    <source>
        <strain evidence="1 2">H63</strain>
    </source>
</reference>
<gene>
    <name evidence="1" type="ORF">PXX05_10940</name>
</gene>
<evidence type="ECO:0008006" key="3">
    <source>
        <dbReference type="Google" id="ProtNLM"/>
    </source>
</evidence>
<protein>
    <recommendedName>
        <fullName evidence="3">Coiled-coil protein</fullName>
    </recommendedName>
</protein>
<proteinExistence type="predicted"/>
<accession>A0ABY8ARN7</accession>
<dbReference type="Proteomes" id="UP001222087">
    <property type="component" value="Chromosome"/>
</dbReference>
<dbReference type="EMBL" id="CP119078">
    <property type="protein sequence ID" value="WED42429.1"/>
    <property type="molecule type" value="Genomic_DNA"/>
</dbReference>
<organism evidence="1 2">
    <name type="scientific">Legionella cardiaca</name>
    <dbReference type="NCBI Taxonomy" id="1071983"/>
    <lineage>
        <taxon>Bacteria</taxon>
        <taxon>Pseudomonadati</taxon>
        <taxon>Pseudomonadota</taxon>
        <taxon>Gammaproteobacteria</taxon>
        <taxon>Legionellales</taxon>
        <taxon>Legionellaceae</taxon>
        <taxon>Legionella</taxon>
    </lineage>
</organism>